<evidence type="ECO:0000313" key="3">
    <source>
        <dbReference type="Proteomes" id="UP000271098"/>
    </source>
</evidence>
<dbReference type="AlphaFoldDB" id="A0A183DL17"/>
<protein>
    <submittedName>
        <fullName evidence="4">CdiI_2 domain-containing protein</fullName>
    </submittedName>
</protein>
<reference evidence="4" key="1">
    <citation type="submission" date="2016-06" db="UniProtKB">
        <authorList>
            <consortium name="WormBaseParasite"/>
        </authorList>
    </citation>
    <scope>IDENTIFICATION</scope>
</reference>
<proteinExistence type="predicted"/>
<feature type="domain" description="GIPC GH2" evidence="1">
    <location>
        <begin position="8"/>
        <end position="53"/>
    </location>
</feature>
<reference evidence="2 3" key="2">
    <citation type="submission" date="2018-11" db="EMBL/GenBank/DDBJ databases">
        <authorList>
            <consortium name="Pathogen Informatics"/>
        </authorList>
    </citation>
    <scope>NUCLEOTIDE SEQUENCE [LARGE SCALE GENOMIC DNA]</scope>
</reference>
<evidence type="ECO:0000313" key="2">
    <source>
        <dbReference type="EMBL" id="VDK71994.1"/>
    </source>
</evidence>
<evidence type="ECO:0000313" key="4">
    <source>
        <dbReference type="WBParaSite" id="GPUH_0000941901-mRNA-1"/>
    </source>
</evidence>
<evidence type="ECO:0000259" key="1">
    <source>
        <dbReference type="Pfam" id="PF25082"/>
    </source>
</evidence>
<dbReference type="OrthoDB" id="6509831at2759"/>
<dbReference type="InterPro" id="IPR055349">
    <property type="entry name" value="GH2_GIPC"/>
</dbReference>
<gene>
    <name evidence="2" type="ORF">GPUH_LOCUS9408</name>
</gene>
<dbReference type="WBParaSite" id="GPUH_0000941901-mRNA-1">
    <property type="protein sequence ID" value="GPUH_0000941901-mRNA-1"/>
    <property type="gene ID" value="GPUH_0000941901"/>
</dbReference>
<keyword evidence="3" id="KW-1185">Reference proteome</keyword>
<dbReference type="Proteomes" id="UP000271098">
    <property type="component" value="Unassembled WGS sequence"/>
</dbReference>
<organism evidence="4">
    <name type="scientific">Gongylonema pulchrum</name>
    <dbReference type="NCBI Taxonomy" id="637853"/>
    <lineage>
        <taxon>Eukaryota</taxon>
        <taxon>Metazoa</taxon>
        <taxon>Ecdysozoa</taxon>
        <taxon>Nematoda</taxon>
        <taxon>Chromadorea</taxon>
        <taxon>Rhabditida</taxon>
        <taxon>Spirurina</taxon>
        <taxon>Spiruromorpha</taxon>
        <taxon>Spiruroidea</taxon>
        <taxon>Gongylonematidae</taxon>
        <taxon>Gongylonema</taxon>
    </lineage>
</organism>
<name>A0A183DL17_9BILA</name>
<sequence>MLQEASKILITKKMDDIFDAYLGFHDDQLANTIWELIKNSESPSDLQNILQNASSETQFITNGGVVKYVNPVSSESETNHFDLPEELLLDMWTFVDDHRNGRLDKILRAEPETSETEEI</sequence>
<dbReference type="Pfam" id="PF25082">
    <property type="entry name" value="GIPC1_GH2"/>
    <property type="match status" value="1"/>
</dbReference>
<dbReference type="EMBL" id="UYRT01030700">
    <property type="protein sequence ID" value="VDK71994.1"/>
    <property type="molecule type" value="Genomic_DNA"/>
</dbReference>
<accession>A0A183DL17</accession>